<protein>
    <recommendedName>
        <fullName evidence="4">Pet127-domain-containing protein</fullName>
    </recommendedName>
</protein>
<dbReference type="Proteomes" id="UP000016930">
    <property type="component" value="Unassembled WGS sequence"/>
</dbReference>
<dbReference type="HOGENOM" id="CLU_314728_0_0_1"/>
<feature type="compositionally biased region" description="Gly residues" evidence="1">
    <location>
        <begin position="142"/>
        <end position="151"/>
    </location>
</feature>
<dbReference type="GO" id="GO:0000964">
    <property type="term" value="P:mitochondrial RNA 5'-end processing"/>
    <property type="evidence" value="ECO:0007669"/>
    <property type="project" value="TreeGrafter"/>
</dbReference>
<feature type="region of interest" description="Disordered" evidence="1">
    <location>
        <begin position="21"/>
        <end position="59"/>
    </location>
</feature>
<dbReference type="EMBL" id="KB445793">
    <property type="protein sequence ID" value="EMD39830.1"/>
    <property type="molecule type" value="Genomic_DNA"/>
</dbReference>
<feature type="region of interest" description="Disordered" evidence="1">
    <location>
        <begin position="794"/>
        <end position="819"/>
    </location>
</feature>
<name>M2R5G5_CERS8</name>
<dbReference type="PANTHER" id="PTHR31014:SF0">
    <property type="entry name" value="MITOCHONDRIAL TRANSLATION SYSTEM COMPONENT PET127-RELATED"/>
    <property type="match status" value="1"/>
</dbReference>
<evidence type="ECO:0008006" key="4">
    <source>
        <dbReference type="Google" id="ProtNLM"/>
    </source>
</evidence>
<sequence length="929" mass="102653">MSNVQRRHNVSKSLLQIIDDVRGGEVSSGGSSSGGSSAEPQAASPAGPMPTSATTLGPITHAPSEQVFHSYARNIPKHVSKDRVASFRAAVSAAKPATALTTADDTRFNPSRSGTTSSPYPHDEGVQVNRRLPDKQSKPSGGTLGSVGGEPGTRSWPMVRNLLANSFARLQRRQEEEQAVMNSPAMPLSEMVPDVSRMSDIDDYMRRLRVEPKPNVPVPDGPGAREPPPHAFSNMFRSPPEGEDDVFRVRSEGADDIELESRSQLRTQRISKMETTLDLLPYHRKVEGLIKGSDGSTQMLRDIDPEEPRPPIANLAHGLERVLFNPGVHWLQDPRSAYYNYTSWLQALPSVEKFAFHRVSSFITSSRDDVMQRLAKREGSLYTGSTSSLTGMLSQIYLLLSQNKPVNVEHLSGHFQTQRASFTAGQRMPISVTLRYQDGVYATDSDNSAYGSDIKGTNILATMGTMLEKFLTTPEDDFLPLLLPDETPTQGVEEKREPYRYSKHGKFVMRSQLDCQDARLPGTGVFDIKTRATAPIRYNLAEYEVHTDYQIETLFGPEKSFEKEYFDLIRSAFLKYSFQARIGNMDGVFVAFHNTLKMFGFQYIPLQEMDERLFGTPQAGNRVFEKCVELLEAICDEIILCFPNQSVKCLWDTMETNTQTLRVYVEPVDEPHDKESIAQLDISVINYLNGEAAPAEEAVSSSDGDWSVFFSVSRRKLSPDTIRANRQRAYQKQWEIMRSSVNLEELAEIKTAVDPDAAVAVKREIPDDPVDLMQFSTNIVGRRVIDEVEESKKLTCADDERPGSSQHPDVEVGPGVETSTAQSSAFLANTPPVCSAVHMSDHPHHDPVAHTPPSTELVNGVNVSSSVPHHDSGGSELPMQEPSPEPTDDPVVISPETTETTEATEIPVVGTDDSPSSSAGIDLQQEIIP</sequence>
<dbReference type="Pfam" id="PF08634">
    <property type="entry name" value="Pet127"/>
    <property type="match status" value="1"/>
</dbReference>
<evidence type="ECO:0000313" key="3">
    <source>
        <dbReference type="Proteomes" id="UP000016930"/>
    </source>
</evidence>
<feature type="compositionally biased region" description="Low complexity" evidence="1">
    <location>
        <begin position="896"/>
        <end position="905"/>
    </location>
</feature>
<dbReference type="PANTHER" id="PTHR31014">
    <property type="entry name" value="MITOCHONDRIAL TRANSLATION SYSTEM COMPONENT PET127-RELATED"/>
    <property type="match status" value="1"/>
</dbReference>
<feature type="compositionally biased region" description="Basic and acidic residues" evidence="1">
    <location>
        <begin position="839"/>
        <end position="848"/>
    </location>
</feature>
<accession>M2R5G5</accession>
<feature type="compositionally biased region" description="Low complexity" evidence="1">
    <location>
        <begin position="24"/>
        <end position="46"/>
    </location>
</feature>
<feature type="compositionally biased region" description="Pro residues" evidence="1">
    <location>
        <begin position="214"/>
        <end position="230"/>
    </location>
</feature>
<feature type="compositionally biased region" description="Polar residues" evidence="1">
    <location>
        <begin position="852"/>
        <end position="867"/>
    </location>
</feature>
<keyword evidence="3" id="KW-1185">Reference proteome</keyword>
<feature type="region of interest" description="Disordered" evidence="1">
    <location>
        <begin position="211"/>
        <end position="243"/>
    </location>
</feature>
<feature type="compositionally biased region" description="Polar residues" evidence="1">
    <location>
        <begin position="99"/>
        <end position="119"/>
    </location>
</feature>
<dbReference type="AlphaFoldDB" id="M2R5G5"/>
<dbReference type="OrthoDB" id="10249045at2759"/>
<organism evidence="2 3">
    <name type="scientific">Ceriporiopsis subvermispora (strain B)</name>
    <name type="common">White-rot fungus</name>
    <name type="synonym">Gelatoporia subvermispora</name>
    <dbReference type="NCBI Taxonomy" id="914234"/>
    <lineage>
        <taxon>Eukaryota</taxon>
        <taxon>Fungi</taxon>
        <taxon>Dikarya</taxon>
        <taxon>Basidiomycota</taxon>
        <taxon>Agaricomycotina</taxon>
        <taxon>Agaricomycetes</taxon>
        <taxon>Polyporales</taxon>
        <taxon>Gelatoporiaceae</taxon>
        <taxon>Gelatoporia</taxon>
    </lineage>
</organism>
<feature type="region of interest" description="Disordered" evidence="1">
    <location>
        <begin position="837"/>
        <end position="929"/>
    </location>
</feature>
<proteinExistence type="predicted"/>
<reference evidence="2 3" key="1">
    <citation type="journal article" date="2012" name="Proc. Natl. Acad. Sci. U.S.A.">
        <title>Comparative genomics of Ceriporiopsis subvermispora and Phanerochaete chrysosporium provide insight into selective ligninolysis.</title>
        <authorList>
            <person name="Fernandez-Fueyo E."/>
            <person name="Ruiz-Duenas F.J."/>
            <person name="Ferreira P."/>
            <person name="Floudas D."/>
            <person name="Hibbett D.S."/>
            <person name="Canessa P."/>
            <person name="Larrondo L.F."/>
            <person name="James T.Y."/>
            <person name="Seelenfreund D."/>
            <person name="Lobos S."/>
            <person name="Polanco R."/>
            <person name="Tello M."/>
            <person name="Honda Y."/>
            <person name="Watanabe T."/>
            <person name="Watanabe T."/>
            <person name="Ryu J.S."/>
            <person name="Kubicek C.P."/>
            <person name="Schmoll M."/>
            <person name="Gaskell J."/>
            <person name="Hammel K.E."/>
            <person name="St John F.J."/>
            <person name="Vanden Wymelenberg A."/>
            <person name="Sabat G."/>
            <person name="Splinter BonDurant S."/>
            <person name="Syed K."/>
            <person name="Yadav J.S."/>
            <person name="Doddapaneni H."/>
            <person name="Subramanian V."/>
            <person name="Lavin J.L."/>
            <person name="Oguiza J.A."/>
            <person name="Perez G."/>
            <person name="Pisabarro A.G."/>
            <person name="Ramirez L."/>
            <person name="Santoyo F."/>
            <person name="Master E."/>
            <person name="Coutinho P.M."/>
            <person name="Henrissat B."/>
            <person name="Lombard V."/>
            <person name="Magnuson J.K."/>
            <person name="Kuees U."/>
            <person name="Hori C."/>
            <person name="Igarashi K."/>
            <person name="Samejima M."/>
            <person name="Held B.W."/>
            <person name="Barry K.W."/>
            <person name="LaButti K.M."/>
            <person name="Lapidus A."/>
            <person name="Lindquist E.A."/>
            <person name="Lucas S.M."/>
            <person name="Riley R."/>
            <person name="Salamov A.A."/>
            <person name="Hoffmeister D."/>
            <person name="Schwenk D."/>
            <person name="Hadar Y."/>
            <person name="Yarden O."/>
            <person name="de Vries R.P."/>
            <person name="Wiebenga A."/>
            <person name="Stenlid J."/>
            <person name="Eastwood D."/>
            <person name="Grigoriev I.V."/>
            <person name="Berka R.M."/>
            <person name="Blanchette R.A."/>
            <person name="Kersten P."/>
            <person name="Martinez A.T."/>
            <person name="Vicuna R."/>
            <person name="Cullen D."/>
        </authorList>
    </citation>
    <scope>NUCLEOTIDE SEQUENCE [LARGE SCALE GENOMIC DNA]</scope>
    <source>
        <strain evidence="2 3">B</strain>
    </source>
</reference>
<evidence type="ECO:0000256" key="1">
    <source>
        <dbReference type="SAM" id="MobiDB-lite"/>
    </source>
</evidence>
<dbReference type="GO" id="GO:0005740">
    <property type="term" value="C:mitochondrial envelope"/>
    <property type="evidence" value="ECO:0007669"/>
    <property type="project" value="TreeGrafter"/>
</dbReference>
<dbReference type="InterPro" id="IPR013943">
    <property type="entry name" value="Pet127"/>
</dbReference>
<feature type="region of interest" description="Disordered" evidence="1">
    <location>
        <begin position="92"/>
        <end position="156"/>
    </location>
</feature>
<gene>
    <name evidence="2" type="ORF">CERSUDRAFT_92320</name>
</gene>
<evidence type="ECO:0000313" key="2">
    <source>
        <dbReference type="EMBL" id="EMD39830.1"/>
    </source>
</evidence>
<dbReference type="STRING" id="914234.M2R5G5"/>
<feature type="compositionally biased region" description="Basic and acidic residues" evidence="1">
    <location>
        <begin position="121"/>
        <end position="137"/>
    </location>
</feature>